<dbReference type="InterPro" id="IPR036188">
    <property type="entry name" value="FAD/NAD-bd_sf"/>
</dbReference>
<protein>
    <submittedName>
        <fullName evidence="4">FAD-dependent urate hydroxylase</fullName>
        <ecNumber evidence="4">1.14.13.113</ecNumber>
    </submittedName>
</protein>
<dbReference type="PRINTS" id="PR00420">
    <property type="entry name" value="RNGMNOXGNASE"/>
</dbReference>
<evidence type="ECO:0000313" key="5">
    <source>
        <dbReference type="Proteomes" id="UP000225972"/>
    </source>
</evidence>
<evidence type="ECO:0000259" key="3">
    <source>
        <dbReference type="Pfam" id="PF01494"/>
    </source>
</evidence>
<dbReference type="EMBL" id="FXXP01000002">
    <property type="protein sequence ID" value="SMX29424.1"/>
    <property type="molecule type" value="Genomic_DNA"/>
</dbReference>
<organism evidence="4 5">
    <name type="scientific">Pelagimonas phthalicica</name>
    <dbReference type="NCBI Taxonomy" id="1037362"/>
    <lineage>
        <taxon>Bacteria</taxon>
        <taxon>Pseudomonadati</taxon>
        <taxon>Pseudomonadota</taxon>
        <taxon>Alphaproteobacteria</taxon>
        <taxon>Rhodobacterales</taxon>
        <taxon>Roseobacteraceae</taxon>
        <taxon>Pelagimonas</taxon>
    </lineage>
</organism>
<feature type="domain" description="FAD-binding" evidence="3">
    <location>
        <begin position="9"/>
        <end position="337"/>
    </location>
</feature>
<dbReference type="AlphaFoldDB" id="A0A238JGV5"/>
<dbReference type="InterPro" id="IPR002938">
    <property type="entry name" value="FAD-bd"/>
</dbReference>
<dbReference type="PANTHER" id="PTHR13789">
    <property type="entry name" value="MONOOXYGENASE"/>
    <property type="match status" value="1"/>
</dbReference>
<dbReference type="Pfam" id="PF01494">
    <property type="entry name" value="FAD_binding_3"/>
    <property type="match status" value="1"/>
</dbReference>
<keyword evidence="5" id="KW-1185">Reference proteome</keyword>
<dbReference type="GO" id="GO:0102099">
    <property type="term" value="F:FAD-dependent urate hydroxylase activity"/>
    <property type="evidence" value="ECO:0007669"/>
    <property type="project" value="UniProtKB-EC"/>
</dbReference>
<dbReference type="PANTHER" id="PTHR13789:SF309">
    <property type="entry name" value="PUTATIVE (AFU_ORTHOLOGUE AFUA_6G14510)-RELATED"/>
    <property type="match status" value="1"/>
</dbReference>
<keyword evidence="2" id="KW-0503">Monooxygenase</keyword>
<dbReference type="SUPFAM" id="SSF51905">
    <property type="entry name" value="FAD/NAD(P)-binding domain"/>
    <property type="match status" value="1"/>
</dbReference>
<sequence length="393" mass="43178">MCAQRSKDLAIIGAGVGGLALGLAMRRAGWRVRVFDRFDTPAPVGSGLVIQPVGQAVLHGLGIGERAEALGNKIYRMAGQEIRHGIKVLDVTYDAPGKPRFGLAIHRAALFDCLFQAALDAGVDIQSGQEVIAADKHHVETAARRHGPFDLVVDASGAGSRLSPLSARQLPFGALWATVDWPDQAPTPLDELRQCYDKANHMVGVLPIGQMTERDSQRKTAIFWSLPTAHYRAWRAKGIDAWRAEAKALWPEFSPFADQVQSADQMTMACYSHGTLRRPYTRDLILIGDAAHRASPQLGQGANMALLDAAILARALQTHPDALTRAAELYASQRRWHVRAYQAISWAFTPMYQSDSRALPLIRDRVLAPLAMRPMMRRILTRLVCGDLLPPHI</sequence>
<evidence type="ECO:0000256" key="1">
    <source>
        <dbReference type="ARBA" id="ARBA00023002"/>
    </source>
</evidence>
<accession>A0A238JGV5</accession>
<dbReference type="OrthoDB" id="5499180at2"/>
<dbReference type="EC" id="1.14.13.113" evidence="4"/>
<dbReference type="GO" id="GO:0071949">
    <property type="term" value="F:FAD binding"/>
    <property type="evidence" value="ECO:0007669"/>
    <property type="project" value="InterPro"/>
</dbReference>
<dbReference type="InterPro" id="IPR050493">
    <property type="entry name" value="FAD-dep_Monooxygenase_BioMet"/>
</dbReference>
<gene>
    <name evidence="4" type="primary">hpxO_2</name>
    <name evidence="4" type="ORF">TRP8649_03558</name>
</gene>
<reference evidence="5" key="1">
    <citation type="submission" date="2017-05" db="EMBL/GenBank/DDBJ databases">
        <authorList>
            <person name="Rodrigo-Torres L."/>
            <person name="Arahal R. D."/>
            <person name="Lucena T."/>
        </authorList>
    </citation>
    <scope>NUCLEOTIDE SEQUENCE [LARGE SCALE GENOMIC DNA]</scope>
    <source>
        <strain evidence="5">CECT 8649</strain>
    </source>
</reference>
<name>A0A238JGV5_9RHOB</name>
<dbReference type="Proteomes" id="UP000225972">
    <property type="component" value="Unassembled WGS sequence"/>
</dbReference>
<evidence type="ECO:0000313" key="4">
    <source>
        <dbReference type="EMBL" id="SMX29424.1"/>
    </source>
</evidence>
<proteinExistence type="predicted"/>
<dbReference type="Gene3D" id="3.50.50.60">
    <property type="entry name" value="FAD/NAD(P)-binding domain"/>
    <property type="match status" value="1"/>
</dbReference>
<keyword evidence="1 4" id="KW-0560">Oxidoreductase</keyword>
<evidence type="ECO:0000256" key="2">
    <source>
        <dbReference type="ARBA" id="ARBA00023033"/>
    </source>
</evidence>
<dbReference type="RefSeq" id="WP_099247423.1">
    <property type="nucleotide sequence ID" value="NZ_FXXP01000002.1"/>
</dbReference>